<feature type="region of interest" description="Disordered" evidence="1">
    <location>
        <begin position="1"/>
        <end position="108"/>
    </location>
</feature>
<protein>
    <submittedName>
        <fullName evidence="2">Uncharacterized protein</fullName>
    </submittedName>
</protein>
<organism evidence="2">
    <name type="scientific">Vitis vinifera</name>
    <name type="common">Grape</name>
    <dbReference type="NCBI Taxonomy" id="29760"/>
    <lineage>
        <taxon>Eukaryota</taxon>
        <taxon>Viridiplantae</taxon>
        <taxon>Streptophyta</taxon>
        <taxon>Embryophyta</taxon>
        <taxon>Tracheophyta</taxon>
        <taxon>Spermatophyta</taxon>
        <taxon>Magnoliopsida</taxon>
        <taxon>eudicotyledons</taxon>
        <taxon>Gunneridae</taxon>
        <taxon>Pentapetalae</taxon>
        <taxon>rosids</taxon>
        <taxon>Vitales</taxon>
        <taxon>Vitaceae</taxon>
        <taxon>Viteae</taxon>
        <taxon>Vitis</taxon>
    </lineage>
</organism>
<gene>
    <name evidence="2" type="ORF">VITISV_005002</name>
</gene>
<name>A5C315_VITVI</name>
<reference evidence="2" key="1">
    <citation type="journal article" date="2007" name="PLoS ONE">
        <title>The first genome sequence of an elite grapevine cultivar (Pinot noir Vitis vinifera L.): coping with a highly heterozygous genome.</title>
        <authorList>
            <person name="Velasco R."/>
            <person name="Zharkikh A."/>
            <person name="Troggio M."/>
            <person name="Cartwright D.A."/>
            <person name="Cestaro A."/>
            <person name="Pruss D."/>
            <person name="Pindo M."/>
            <person name="FitzGerald L.M."/>
            <person name="Vezzulli S."/>
            <person name="Reid J."/>
            <person name="Malacarne G."/>
            <person name="Iliev D."/>
            <person name="Coppola G."/>
            <person name="Wardell B."/>
            <person name="Micheletti D."/>
            <person name="Macalma T."/>
            <person name="Facci M."/>
            <person name="Mitchell J.T."/>
            <person name="Perazzolli M."/>
            <person name="Eldredge G."/>
            <person name="Gatto P."/>
            <person name="Oyzerski R."/>
            <person name="Moretto M."/>
            <person name="Gutin N."/>
            <person name="Stefanini M."/>
            <person name="Chen Y."/>
            <person name="Segala C."/>
            <person name="Davenport C."/>
            <person name="Dematte L."/>
            <person name="Mraz A."/>
            <person name="Battilana J."/>
            <person name="Stormo K."/>
            <person name="Costa F."/>
            <person name="Tao Q."/>
            <person name="Si-Ammour A."/>
            <person name="Harkins T."/>
            <person name="Lackey A."/>
            <person name="Perbost C."/>
            <person name="Taillon B."/>
            <person name="Stella A."/>
            <person name="Solovyev V."/>
            <person name="Fawcett J.A."/>
            <person name="Sterck L."/>
            <person name="Vandepoele K."/>
            <person name="Grando S.M."/>
            <person name="Toppo S."/>
            <person name="Moser C."/>
            <person name="Lanchbury J."/>
            <person name="Bogden R."/>
            <person name="Skolnick M."/>
            <person name="Sgaramella V."/>
            <person name="Bhatnagar S.K."/>
            <person name="Fontana P."/>
            <person name="Gutin A."/>
            <person name="Van de Peer Y."/>
            <person name="Salamini F."/>
            <person name="Viola R."/>
        </authorList>
    </citation>
    <scope>NUCLEOTIDE SEQUENCE</scope>
</reference>
<dbReference type="AlphaFoldDB" id="A5C315"/>
<proteinExistence type="predicted"/>
<sequence>MAKTRGAKTSSPSSRPRAPREAPVQGSMIEPSQPLAIPPSVEGAPLNSPSRQYEMRRPPTTPGASSFHAKKSSSRPPKKKARVSAPLEPSEPPLEPQSPATESQIPSGMTPELVIRPWSLSHPLRRYHMEHLMTPKDFFYPCVALDFYQSMTTHHVRDHTVIHFTIDERYGILGARHIAKALRIPYEPARLEDYRVWAHPSQNDMVHILSRGASPHPYLLRKEFSPNMFFIDALLRHTSIHFSIWCRGEELC</sequence>
<dbReference type="EMBL" id="AM480371">
    <property type="protein sequence ID" value="CAN75250.1"/>
    <property type="molecule type" value="Genomic_DNA"/>
</dbReference>
<evidence type="ECO:0000313" key="2">
    <source>
        <dbReference type="EMBL" id="CAN75250.1"/>
    </source>
</evidence>
<accession>A5C315</accession>
<feature type="compositionally biased region" description="Basic residues" evidence="1">
    <location>
        <begin position="68"/>
        <end position="82"/>
    </location>
</feature>
<evidence type="ECO:0000256" key="1">
    <source>
        <dbReference type="SAM" id="MobiDB-lite"/>
    </source>
</evidence>